<sequence length="532" mass="59690">MRAQQRFLLGYFSVALLIFYSIYYCIVRGFSPRVSQYDLLSLKHQVPKRFASSCDVYFEIGTISTEGIARKVSELLISEDVLSQVLPLGDYRYINEVSNKASFVEPLDDLIDLSSPFSVLLRYDSSSSMTHDFEVNIHGGKLLTFSFSASAMSSSEVPLKVHDLVKRIFFSYDGMPSTHMTPLLDISFILMSDVRKLDSTEALDIIQDMFHPIASAMSLFYDLSFQSRVISGANFISTMTLNRDNNVDLQEQGYKFFDFMERVTNVEVGTVDTGIYRHSMAFICHVPEQPLLFYDRALDRTLDSVMLRGIGVLSLLHVDGTGTYSLGRDDISGLISSWVTYIRKTHNLDTTPVEKVARSLGPHDFVKLIDDMRYEVKSPGCTFQIRMHPPGLTAFYGFEVHSIAKSLYHLYLQGAIDTLHKVVKPLANISIMTRVSPSALADIRVGLLSHSHMLQACHGIVNRLYGMASDSNTQLLTMARTAYKHSLEAISDDETYAKNAVSTEHGVASLMCDAFPFLFPLLANTIKYLTGK</sequence>
<feature type="transmembrane region" description="Helical" evidence="1">
    <location>
        <begin position="7"/>
        <end position="24"/>
    </location>
</feature>
<accession>A7AX50</accession>
<organism evidence="2 3">
    <name type="scientific">Babesia bovis</name>
    <dbReference type="NCBI Taxonomy" id="5865"/>
    <lineage>
        <taxon>Eukaryota</taxon>
        <taxon>Sar</taxon>
        <taxon>Alveolata</taxon>
        <taxon>Apicomplexa</taxon>
        <taxon>Aconoidasida</taxon>
        <taxon>Piroplasmida</taxon>
        <taxon>Babesiidae</taxon>
        <taxon>Babesia</taxon>
    </lineage>
</organism>
<dbReference type="VEuPathDB" id="PiroplasmaDB:BBOV_I000290"/>
<dbReference type="OMA" id="LAVFMCD"/>
<proteinExistence type="predicted"/>
<dbReference type="Proteomes" id="UP000002173">
    <property type="component" value="Chromosome 1"/>
</dbReference>
<protein>
    <submittedName>
        <fullName evidence="2">Membrane protein, putative</fullName>
    </submittedName>
</protein>
<keyword evidence="1" id="KW-0812">Transmembrane</keyword>
<gene>
    <name evidence="2" type="ORF">BBOV_I000290</name>
</gene>
<comment type="caution">
    <text evidence="2">The sequence shown here is derived from an EMBL/GenBank/DDBJ whole genome shotgun (WGS) entry which is preliminary data.</text>
</comment>
<reference evidence="2 3" key="1">
    <citation type="journal article" date="2007" name="PLoS Pathog.">
        <title>Genome sequence of Babesia bovis and comparative analysis of apicomplexan hemoprotozoa.</title>
        <authorList>
            <person name="Brayton K.A."/>
            <person name="Lau A.O.T."/>
            <person name="Herndon D.R."/>
            <person name="Hannick L."/>
            <person name="Kappmeyer L.S."/>
            <person name="Berens S.J."/>
            <person name="Bidwell S.L."/>
            <person name="Brown W.C."/>
            <person name="Crabtree J."/>
            <person name="Fadrosh D."/>
            <person name="Feldblum T."/>
            <person name="Forberger H.A."/>
            <person name="Haas B.J."/>
            <person name="Howell J.M."/>
            <person name="Khouri H."/>
            <person name="Koo H."/>
            <person name="Mann D.J."/>
            <person name="Norimine J."/>
            <person name="Paulsen I.T."/>
            <person name="Radune D."/>
            <person name="Ren Q."/>
            <person name="Smith R.K. Jr."/>
            <person name="Suarez C.E."/>
            <person name="White O."/>
            <person name="Wortman J.R."/>
            <person name="Knowles D.P. Jr."/>
            <person name="McElwain T.F."/>
            <person name="Nene V.M."/>
        </authorList>
    </citation>
    <scope>NUCLEOTIDE SEQUENCE [LARGE SCALE GENOMIC DNA]</scope>
    <source>
        <strain evidence="2">T2Bo</strain>
    </source>
</reference>
<evidence type="ECO:0000256" key="1">
    <source>
        <dbReference type="SAM" id="Phobius"/>
    </source>
</evidence>
<keyword evidence="3" id="KW-1185">Reference proteome</keyword>
<keyword evidence="1" id="KW-1133">Transmembrane helix</keyword>
<dbReference type="InParanoid" id="A7AX50"/>
<name>A7AX50_BABBO</name>
<evidence type="ECO:0000313" key="3">
    <source>
        <dbReference type="Proteomes" id="UP000002173"/>
    </source>
</evidence>
<dbReference type="AlphaFoldDB" id="A7AX50"/>
<dbReference type="EMBL" id="AAXT01000006">
    <property type="protein sequence ID" value="EDO05123.1"/>
    <property type="molecule type" value="Genomic_DNA"/>
</dbReference>
<keyword evidence="1" id="KW-0472">Membrane</keyword>
<evidence type="ECO:0000313" key="2">
    <source>
        <dbReference type="EMBL" id="EDO05123.1"/>
    </source>
</evidence>
<dbReference type="eggNOG" id="ENOG502SZN4">
    <property type="taxonomic scope" value="Eukaryota"/>
</dbReference>